<dbReference type="PANTHER" id="PTHR44845:SF6">
    <property type="entry name" value="BETA-ALANINE-ACTIVATING ENZYME"/>
    <property type="match status" value="1"/>
</dbReference>
<dbReference type="InterPro" id="IPR000873">
    <property type="entry name" value="AMP-dep_synth/lig_dom"/>
</dbReference>
<dbReference type="Gene3D" id="3.40.50.980">
    <property type="match status" value="2"/>
</dbReference>
<evidence type="ECO:0000256" key="2">
    <source>
        <dbReference type="ARBA" id="ARBA00022553"/>
    </source>
</evidence>
<dbReference type="Proteomes" id="UP000244855">
    <property type="component" value="Unassembled WGS sequence"/>
</dbReference>
<gene>
    <name evidence="4" type="ORF">DM02DRAFT_663593</name>
</gene>
<name>A0A2V1D196_9PLEO</name>
<accession>A0A2V1D196</accession>
<evidence type="ECO:0000313" key="4">
    <source>
        <dbReference type="EMBL" id="PVH91810.1"/>
    </source>
</evidence>
<protein>
    <submittedName>
        <fullName evidence="4">Acetyl-CoA synthetase-like protein</fullName>
    </submittedName>
</protein>
<evidence type="ECO:0000256" key="1">
    <source>
        <dbReference type="ARBA" id="ARBA00022450"/>
    </source>
</evidence>
<dbReference type="PANTHER" id="PTHR44845">
    <property type="entry name" value="CARRIER DOMAIN-CONTAINING PROTEIN"/>
    <property type="match status" value="1"/>
</dbReference>
<evidence type="ECO:0000259" key="3">
    <source>
        <dbReference type="Pfam" id="PF00501"/>
    </source>
</evidence>
<feature type="non-terminal residue" evidence="4">
    <location>
        <position position="142"/>
    </location>
</feature>
<dbReference type="STRING" id="97972.A0A2V1D196"/>
<keyword evidence="2" id="KW-0597">Phosphoprotein</keyword>
<keyword evidence="1" id="KW-0596">Phosphopantetheine</keyword>
<dbReference type="SUPFAM" id="SSF56801">
    <property type="entry name" value="Acetyl-CoA synthetase-like"/>
    <property type="match status" value="1"/>
</dbReference>
<reference evidence="4 5" key="1">
    <citation type="journal article" date="2018" name="Sci. Rep.">
        <title>Comparative genomics provides insights into the lifestyle and reveals functional heterogeneity of dark septate endophytic fungi.</title>
        <authorList>
            <person name="Knapp D.G."/>
            <person name="Nemeth J.B."/>
            <person name="Barry K."/>
            <person name="Hainaut M."/>
            <person name="Henrissat B."/>
            <person name="Johnson J."/>
            <person name="Kuo A."/>
            <person name="Lim J.H.P."/>
            <person name="Lipzen A."/>
            <person name="Nolan M."/>
            <person name="Ohm R.A."/>
            <person name="Tamas L."/>
            <person name="Grigoriev I.V."/>
            <person name="Spatafora J.W."/>
            <person name="Nagy L.G."/>
            <person name="Kovacs G.M."/>
        </authorList>
    </citation>
    <scope>NUCLEOTIDE SEQUENCE [LARGE SCALE GENOMIC DNA]</scope>
    <source>
        <strain evidence="4 5">DSE2036</strain>
    </source>
</reference>
<dbReference type="EMBL" id="KZ805776">
    <property type="protein sequence ID" value="PVH91810.1"/>
    <property type="molecule type" value="Genomic_DNA"/>
</dbReference>
<dbReference type="OrthoDB" id="416786at2759"/>
<evidence type="ECO:0000313" key="5">
    <source>
        <dbReference type="Proteomes" id="UP000244855"/>
    </source>
</evidence>
<organism evidence="4 5">
    <name type="scientific">Periconia macrospinosa</name>
    <dbReference type="NCBI Taxonomy" id="97972"/>
    <lineage>
        <taxon>Eukaryota</taxon>
        <taxon>Fungi</taxon>
        <taxon>Dikarya</taxon>
        <taxon>Ascomycota</taxon>
        <taxon>Pezizomycotina</taxon>
        <taxon>Dothideomycetes</taxon>
        <taxon>Pleosporomycetidae</taxon>
        <taxon>Pleosporales</taxon>
        <taxon>Massarineae</taxon>
        <taxon>Periconiaceae</taxon>
        <taxon>Periconia</taxon>
    </lineage>
</organism>
<sequence length="142" mass="15740">MALNAKEGNLSDEEYQHLVEKFNAKDNVDFLGKRLDHLFERIAGELPDHIALIHNDCSISYKELNSSANILARAFRKRGLNQGDVVGLAVSRSIDLIVVIIAVLKLGAAYVSIDPCFPAQRIKHMIENASPKFLLLDGDPTE</sequence>
<dbReference type="Pfam" id="PF00501">
    <property type="entry name" value="AMP-binding"/>
    <property type="match status" value="1"/>
</dbReference>
<dbReference type="AlphaFoldDB" id="A0A2V1D196"/>
<feature type="domain" description="AMP-dependent synthetase/ligase" evidence="3">
    <location>
        <begin position="39"/>
        <end position="135"/>
    </location>
</feature>
<proteinExistence type="predicted"/>
<keyword evidence="5" id="KW-1185">Reference proteome</keyword>